<feature type="transmembrane region" description="Helical" evidence="7">
    <location>
        <begin position="311"/>
        <end position="332"/>
    </location>
</feature>
<feature type="transmembrane region" description="Helical" evidence="7">
    <location>
        <begin position="371"/>
        <end position="391"/>
    </location>
</feature>
<feature type="transmembrane region" description="Helical" evidence="7">
    <location>
        <begin position="139"/>
        <end position="157"/>
    </location>
</feature>
<evidence type="ECO:0000313" key="8">
    <source>
        <dbReference type="EMBL" id="ODM15209.1"/>
    </source>
</evidence>
<dbReference type="OrthoDB" id="9971669at2759"/>
<accession>A0A1E3B2R0</accession>
<dbReference type="Gene3D" id="1.20.1250.20">
    <property type="entry name" value="MFS general substrate transporter like domains"/>
    <property type="match status" value="1"/>
</dbReference>
<evidence type="ECO:0000256" key="1">
    <source>
        <dbReference type="ARBA" id="ARBA00004141"/>
    </source>
</evidence>
<dbReference type="SUPFAM" id="SSF103473">
    <property type="entry name" value="MFS general substrate transporter"/>
    <property type="match status" value="1"/>
</dbReference>
<sequence length="465" mass="52383">MDEIPKDADFLVAKQISTEGVQPTAEERRLEKQTLLRLDILLMPMTLILCFLAWLDRANVGNARIAGMDEDLKLSDYEYKCGGYHGYLHTLYPRRTPFQSHLEESRTTNSSSNTMHHVGAHHSRPEQVAHLRRIVACRFFLGLFEGGLFPGIILYLSGFYRRHELQQMDSIRGLRGWQWIFILEGLFTMCFGLFSFFMLPNGPETALTLRPEHAEHCISRMRLDANHFETEKVTIRKVASVLLDLHVWNLCAILFTNGVCLFGLAYFSPSIVEALGYSSTTTQLMTVPPYACGLLVTMLIAFLADRYQQRGLCALATTSIALIGAALLLVGRSLATRYAALVIFVTGIYSCSPCLISWVPNNSAGYTRRATAIAMGFISTSSGGILSTWIYPKSSAPYYNLGARFNLALVAVSMVLMVGHVLLLRKLNRRKGTRRARILEGMEECSYEEQLGRLGDRHPDYRYTY</sequence>
<evidence type="ECO:0000256" key="6">
    <source>
        <dbReference type="ARBA" id="ARBA00023136"/>
    </source>
</evidence>
<keyword evidence="5 7" id="KW-1133">Transmembrane helix</keyword>
<comment type="subcellular location">
    <subcellularLocation>
        <location evidence="1">Membrane</location>
        <topology evidence="1">Multi-pass membrane protein</topology>
    </subcellularLocation>
</comment>
<feature type="transmembrane region" description="Helical" evidence="7">
    <location>
        <begin position="177"/>
        <end position="199"/>
    </location>
</feature>
<gene>
    <name evidence="8" type="ORF">SI65_09448</name>
</gene>
<dbReference type="Pfam" id="PF07690">
    <property type="entry name" value="MFS_1"/>
    <property type="match status" value="1"/>
</dbReference>
<evidence type="ECO:0000256" key="4">
    <source>
        <dbReference type="ARBA" id="ARBA00022692"/>
    </source>
</evidence>
<feature type="transmembrane region" description="Helical" evidence="7">
    <location>
        <begin position="245"/>
        <end position="267"/>
    </location>
</feature>
<protein>
    <recommendedName>
        <fullName evidence="10">Major facilitator superfamily (MFS) profile domain-containing protein</fullName>
    </recommendedName>
</protein>
<evidence type="ECO:0000256" key="5">
    <source>
        <dbReference type="ARBA" id="ARBA00022989"/>
    </source>
</evidence>
<evidence type="ECO:0000256" key="2">
    <source>
        <dbReference type="ARBA" id="ARBA00008335"/>
    </source>
</evidence>
<dbReference type="PANTHER" id="PTHR43791:SF85">
    <property type="entry name" value="TRANSPORTER, PUTATIVE (AFU_ORTHOLOGUE AFUA_6G00710)-RELATED"/>
    <property type="match status" value="1"/>
</dbReference>
<proteinExistence type="inferred from homology"/>
<dbReference type="GO" id="GO:0022857">
    <property type="term" value="F:transmembrane transporter activity"/>
    <property type="evidence" value="ECO:0007669"/>
    <property type="project" value="InterPro"/>
</dbReference>
<comment type="similarity">
    <text evidence="2">Belongs to the major facilitator superfamily.</text>
</comment>
<dbReference type="VEuPathDB" id="FungiDB:SI65_09448"/>
<dbReference type="AlphaFoldDB" id="A0A1E3B2R0"/>
<reference evidence="8 9" key="1">
    <citation type="journal article" date="2016" name="BMC Genomics">
        <title>Comparative genomic and transcriptomic analyses of the Fuzhuan brick tea-fermentation fungus Aspergillus cristatus.</title>
        <authorList>
            <person name="Ge Y."/>
            <person name="Wang Y."/>
            <person name="Liu Y."/>
            <person name="Tan Y."/>
            <person name="Ren X."/>
            <person name="Zhang X."/>
            <person name="Hyde K.D."/>
            <person name="Liu Y."/>
            <person name="Liu Z."/>
        </authorList>
    </citation>
    <scope>NUCLEOTIDE SEQUENCE [LARGE SCALE GENOMIC DNA]</scope>
    <source>
        <strain evidence="8 9">GZAAS20.1005</strain>
    </source>
</reference>
<feature type="transmembrane region" description="Helical" evidence="7">
    <location>
        <begin position="338"/>
        <end position="359"/>
    </location>
</feature>
<organism evidence="8 9">
    <name type="scientific">Aspergillus cristatus</name>
    <name type="common">Chinese Fuzhuan brick tea-fermentation fungus</name>
    <name type="synonym">Eurotium cristatum</name>
    <dbReference type="NCBI Taxonomy" id="573508"/>
    <lineage>
        <taxon>Eukaryota</taxon>
        <taxon>Fungi</taxon>
        <taxon>Dikarya</taxon>
        <taxon>Ascomycota</taxon>
        <taxon>Pezizomycotina</taxon>
        <taxon>Eurotiomycetes</taxon>
        <taxon>Eurotiomycetidae</taxon>
        <taxon>Eurotiales</taxon>
        <taxon>Aspergillaceae</taxon>
        <taxon>Aspergillus</taxon>
        <taxon>Aspergillus subgen. Aspergillus</taxon>
    </lineage>
</organism>
<dbReference type="EMBL" id="JXNT01000018">
    <property type="protein sequence ID" value="ODM15209.1"/>
    <property type="molecule type" value="Genomic_DNA"/>
</dbReference>
<evidence type="ECO:0008006" key="10">
    <source>
        <dbReference type="Google" id="ProtNLM"/>
    </source>
</evidence>
<comment type="caution">
    <text evidence="8">The sequence shown here is derived from an EMBL/GenBank/DDBJ whole genome shotgun (WGS) entry which is preliminary data.</text>
</comment>
<dbReference type="Proteomes" id="UP000094569">
    <property type="component" value="Unassembled WGS sequence"/>
</dbReference>
<dbReference type="PANTHER" id="PTHR43791">
    <property type="entry name" value="PERMEASE-RELATED"/>
    <property type="match status" value="1"/>
</dbReference>
<keyword evidence="3" id="KW-0813">Transport</keyword>
<dbReference type="FunFam" id="1.20.1250.20:FF:000013">
    <property type="entry name" value="MFS general substrate transporter"/>
    <property type="match status" value="1"/>
</dbReference>
<evidence type="ECO:0000313" key="9">
    <source>
        <dbReference type="Proteomes" id="UP000094569"/>
    </source>
</evidence>
<keyword evidence="9" id="KW-1185">Reference proteome</keyword>
<evidence type="ECO:0000256" key="7">
    <source>
        <dbReference type="SAM" id="Phobius"/>
    </source>
</evidence>
<dbReference type="GO" id="GO:0016020">
    <property type="term" value="C:membrane"/>
    <property type="evidence" value="ECO:0007669"/>
    <property type="project" value="UniProtKB-SubCell"/>
</dbReference>
<keyword evidence="6 7" id="KW-0472">Membrane</keyword>
<dbReference type="InterPro" id="IPR011701">
    <property type="entry name" value="MFS"/>
</dbReference>
<name>A0A1E3B2R0_ASPCR</name>
<keyword evidence="4 7" id="KW-0812">Transmembrane</keyword>
<feature type="transmembrane region" description="Helical" evidence="7">
    <location>
        <begin position="287"/>
        <end position="304"/>
    </location>
</feature>
<feature type="transmembrane region" description="Helical" evidence="7">
    <location>
        <begin position="403"/>
        <end position="424"/>
    </location>
</feature>
<evidence type="ECO:0000256" key="3">
    <source>
        <dbReference type="ARBA" id="ARBA00022448"/>
    </source>
</evidence>
<feature type="transmembrane region" description="Helical" evidence="7">
    <location>
        <begin position="35"/>
        <end position="55"/>
    </location>
</feature>
<dbReference type="InterPro" id="IPR036259">
    <property type="entry name" value="MFS_trans_sf"/>
</dbReference>